<dbReference type="PANTHER" id="PTHR43674">
    <property type="entry name" value="NITRILASE C965.09-RELATED"/>
    <property type="match status" value="1"/>
</dbReference>
<keyword evidence="3" id="KW-0012">Acyltransferase</keyword>
<dbReference type="SUPFAM" id="SSF56317">
    <property type="entry name" value="Carbon-nitrogen hydrolase"/>
    <property type="match status" value="1"/>
</dbReference>
<feature type="domain" description="CN hydrolase" evidence="2">
    <location>
        <begin position="3"/>
        <end position="248"/>
    </location>
</feature>
<evidence type="ECO:0000256" key="1">
    <source>
        <dbReference type="ARBA" id="ARBA00022801"/>
    </source>
</evidence>
<dbReference type="EMBL" id="JGZI01000009">
    <property type="protein sequence ID" value="KFI82252.1"/>
    <property type="molecule type" value="Genomic_DNA"/>
</dbReference>
<keyword evidence="1 3" id="KW-0378">Hydrolase</keyword>
<evidence type="ECO:0000313" key="4">
    <source>
        <dbReference type="Proteomes" id="UP000029050"/>
    </source>
</evidence>
<protein>
    <submittedName>
        <fullName evidence="3">Nitrilase/cyanide hydratase and apolipoprotein N-acyltransferase</fullName>
        <ecNumber evidence="3">3.5.1.53</ecNumber>
    </submittedName>
</protein>
<evidence type="ECO:0000259" key="2">
    <source>
        <dbReference type="PROSITE" id="PS50263"/>
    </source>
</evidence>
<proteinExistence type="predicted"/>
<organism evidence="3 4">
    <name type="scientific">Bifidobacterium psychraerophilum</name>
    <dbReference type="NCBI Taxonomy" id="218140"/>
    <lineage>
        <taxon>Bacteria</taxon>
        <taxon>Bacillati</taxon>
        <taxon>Actinomycetota</taxon>
        <taxon>Actinomycetes</taxon>
        <taxon>Bifidobacteriales</taxon>
        <taxon>Bifidobacteriaceae</taxon>
        <taxon>Bifidobacterium</taxon>
    </lineage>
</organism>
<dbReference type="PANTHER" id="PTHR43674:SF2">
    <property type="entry name" value="BETA-UREIDOPROPIONASE"/>
    <property type="match status" value="1"/>
</dbReference>
<dbReference type="AlphaFoldDB" id="A0A087CG52"/>
<dbReference type="Gene3D" id="3.60.110.10">
    <property type="entry name" value="Carbon-nitrogen hydrolase"/>
    <property type="match status" value="1"/>
</dbReference>
<evidence type="ECO:0000313" key="3">
    <source>
        <dbReference type="EMBL" id="KFI82252.1"/>
    </source>
</evidence>
<dbReference type="InterPro" id="IPR050345">
    <property type="entry name" value="Aliph_Amidase/BUP"/>
</dbReference>
<keyword evidence="3" id="KW-0808">Transferase</keyword>
<sequence>MSTTVASVQFEPVFGAVDSNIERMEKLTREASAKGAKLVVFPELCTSGYMFSSRSEAYAYAQPANGETYRIIQELCSQLGVYVVYGFPERSEDNALYNSAALVGPTGLLGVYRKNHLWNEEALYFEPGDKGFPVVNTEIGKLSMLICYDGWFPESFRECALGGADIICMPTNWVPIPGQREGEQAMATILAMSNAHENGLFVIAADRVGVEREQPFIGQSVIVDHTGWLLSGPASDQHEQILYADIDSGTARRQRCWNNFNTPLRDRRPDQYSRSVSRPI</sequence>
<dbReference type="GeneID" id="98300311"/>
<dbReference type="CDD" id="cd07580">
    <property type="entry name" value="nitrilase_2"/>
    <property type="match status" value="1"/>
</dbReference>
<dbReference type="EC" id="3.5.1.53" evidence="3"/>
<dbReference type="GO" id="GO:0050126">
    <property type="term" value="F:N-carbamoylputrescine amidase activity"/>
    <property type="evidence" value="ECO:0007669"/>
    <property type="project" value="UniProtKB-EC"/>
</dbReference>
<dbReference type="GO" id="GO:0016746">
    <property type="term" value="F:acyltransferase activity"/>
    <property type="evidence" value="ECO:0007669"/>
    <property type="project" value="UniProtKB-KW"/>
</dbReference>
<accession>A0A087CG52</accession>
<dbReference type="Pfam" id="PF00795">
    <property type="entry name" value="CN_hydrolase"/>
    <property type="match status" value="1"/>
</dbReference>
<gene>
    <name evidence="3" type="ORF">BPSY_1102</name>
</gene>
<dbReference type="PROSITE" id="PS50263">
    <property type="entry name" value="CN_HYDROLASE"/>
    <property type="match status" value="1"/>
</dbReference>
<keyword evidence="4" id="KW-1185">Reference proteome</keyword>
<dbReference type="RefSeq" id="WP_033494848.1">
    <property type="nucleotide sequence ID" value="NZ_BAABVZ010000005.1"/>
</dbReference>
<keyword evidence="3" id="KW-0449">Lipoprotein</keyword>
<dbReference type="InterPro" id="IPR036526">
    <property type="entry name" value="C-N_Hydrolase_sf"/>
</dbReference>
<dbReference type="Proteomes" id="UP000029050">
    <property type="component" value="Unassembled WGS sequence"/>
</dbReference>
<comment type="caution">
    <text evidence="3">The sequence shown here is derived from an EMBL/GenBank/DDBJ whole genome shotgun (WGS) entry which is preliminary data.</text>
</comment>
<dbReference type="InterPro" id="IPR003010">
    <property type="entry name" value="C-N_Hydrolase"/>
</dbReference>
<dbReference type="STRING" id="218140.BPSY_1102"/>
<reference evidence="3 4" key="1">
    <citation type="submission" date="2014-03" db="EMBL/GenBank/DDBJ databases">
        <title>Genomics of Bifidobacteria.</title>
        <authorList>
            <person name="Ventura M."/>
            <person name="Milani C."/>
            <person name="Lugli G.A."/>
        </authorList>
    </citation>
    <scope>NUCLEOTIDE SEQUENCE [LARGE SCALE GENOMIC DNA]</scope>
    <source>
        <strain evidence="3 4">LMG 21775</strain>
    </source>
</reference>
<dbReference type="OrthoDB" id="9811121at2"/>
<name>A0A087CG52_9BIFI</name>
<dbReference type="eggNOG" id="COG0388">
    <property type="taxonomic scope" value="Bacteria"/>
</dbReference>